<dbReference type="EMBL" id="LAZR01000266">
    <property type="protein sequence ID" value="KKN78226.1"/>
    <property type="molecule type" value="Genomic_DNA"/>
</dbReference>
<feature type="domain" description="DSBA-like thioredoxin" evidence="1">
    <location>
        <begin position="6"/>
        <end position="214"/>
    </location>
</feature>
<reference evidence="2" key="1">
    <citation type="journal article" date="2015" name="Nature">
        <title>Complex archaea that bridge the gap between prokaryotes and eukaryotes.</title>
        <authorList>
            <person name="Spang A."/>
            <person name="Saw J.H."/>
            <person name="Jorgensen S.L."/>
            <person name="Zaremba-Niedzwiedzka K."/>
            <person name="Martijn J."/>
            <person name="Lind A.E."/>
            <person name="van Eijk R."/>
            <person name="Schleper C."/>
            <person name="Guy L."/>
            <person name="Ettema T.J."/>
        </authorList>
    </citation>
    <scope>NUCLEOTIDE SEQUENCE</scope>
</reference>
<evidence type="ECO:0000313" key="2">
    <source>
        <dbReference type="EMBL" id="KKN78226.1"/>
    </source>
</evidence>
<sequence length="232" mass="26421">MVPVQLSYYSDILCIWAYAAQRRLEALVEKFGADLAIDAHFCPVFPDAWGKIETNWKDRGGFEGFNRHINEVARKFPHIEVHERLWLETRPRSSASAHLFVKAVELVEADATGGEAEQLPYLDRLSTRASWELRHAFFASAKDISDWRIHEEIADRLGIDYSSVDRKIRSSEALAQLAADDQMSRKNGAEGSPTFLLNEGRQRLFGNVGYRLLEANVHELFHNTATNEASWC</sequence>
<comment type="caution">
    <text evidence="2">The sequence shown here is derived from an EMBL/GenBank/DDBJ whole genome shotgun (WGS) entry which is preliminary data.</text>
</comment>
<dbReference type="InterPro" id="IPR001853">
    <property type="entry name" value="DSBA-like_thioredoxin_dom"/>
</dbReference>
<dbReference type="GO" id="GO:0016491">
    <property type="term" value="F:oxidoreductase activity"/>
    <property type="evidence" value="ECO:0007669"/>
    <property type="project" value="InterPro"/>
</dbReference>
<dbReference type="InterPro" id="IPR036249">
    <property type="entry name" value="Thioredoxin-like_sf"/>
</dbReference>
<proteinExistence type="predicted"/>
<organism evidence="2">
    <name type="scientific">marine sediment metagenome</name>
    <dbReference type="NCBI Taxonomy" id="412755"/>
    <lineage>
        <taxon>unclassified sequences</taxon>
        <taxon>metagenomes</taxon>
        <taxon>ecological metagenomes</taxon>
    </lineage>
</organism>
<gene>
    <name evidence="2" type="ORF">LCGC14_0352260</name>
</gene>
<accession>A0A0F9VXP4</accession>
<name>A0A0F9VXP4_9ZZZZ</name>
<evidence type="ECO:0000259" key="1">
    <source>
        <dbReference type="Pfam" id="PF01323"/>
    </source>
</evidence>
<dbReference type="SUPFAM" id="SSF52833">
    <property type="entry name" value="Thioredoxin-like"/>
    <property type="match status" value="1"/>
</dbReference>
<dbReference type="Pfam" id="PF01323">
    <property type="entry name" value="DSBA"/>
    <property type="match status" value="1"/>
</dbReference>
<dbReference type="AlphaFoldDB" id="A0A0F9VXP4"/>
<protein>
    <recommendedName>
        <fullName evidence="1">DSBA-like thioredoxin domain-containing protein</fullName>
    </recommendedName>
</protein>
<dbReference type="Gene3D" id="3.40.30.10">
    <property type="entry name" value="Glutaredoxin"/>
    <property type="match status" value="1"/>
</dbReference>